<keyword evidence="1" id="KW-1133">Transmembrane helix</keyword>
<accession>A0AAE0JTY1</accession>
<keyword evidence="1" id="KW-0472">Membrane</keyword>
<gene>
    <name evidence="2" type="ORF">B0T24DRAFT_640059</name>
</gene>
<name>A0AAE0JTY1_9PEZI</name>
<protein>
    <submittedName>
        <fullName evidence="2">Uncharacterized protein</fullName>
    </submittedName>
</protein>
<evidence type="ECO:0000313" key="3">
    <source>
        <dbReference type="Proteomes" id="UP001287356"/>
    </source>
</evidence>
<dbReference type="EMBL" id="JAULSN010000010">
    <property type="protein sequence ID" value="KAK3361769.1"/>
    <property type="molecule type" value="Genomic_DNA"/>
</dbReference>
<sequence>MRPATLRRYCVFSTLPDKRAKRQPPQPAWQHSLLSFYSYIWAPAAPFFIWKTTLLKLPIRPSNVVAFSCGRVGYASRTRAFVVMLAWAVHMLFAICRCWSFSVEELDRGLENLDWKQGCFVCPRLSRSRLQVFGSELCNPKSYNWVRGQLLEPNRNSVDRTQARMSPRRVNMVVVCGFRDKGCRRNCKRFNRF</sequence>
<evidence type="ECO:0000313" key="2">
    <source>
        <dbReference type="EMBL" id="KAK3361769.1"/>
    </source>
</evidence>
<evidence type="ECO:0000256" key="1">
    <source>
        <dbReference type="SAM" id="Phobius"/>
    </source>
</evidence>
<proteinExistence type="predicted"/>
<dbReference type="AlphaFoldDB" id="A0AAE0JTY1"/>
<reference evidence="2" key="1">
    <citation type="journal article" date="2023" name="Mol. Phylogenet. Evol.">
        <title>Genome-scale phylogeny and comparative genomics of the fungal order Sordariales.</title>
        <authorList>
            <person name="Hensen N."/>
            <person name="Bonometti L."/>
            <person name="Westerberg I."/>
            <person name="Brannstrom I.O."/>
            <person name="Guillou S."/>
            <person name="Cros-Aarteil S."/>
            <person name="Calhoun S."/>
            <person name="Haridas S."/>
            <person name="Kuo A."/>
            <person name="Mondo S."/>
            <person name="Pangilinan J."/>
            <person name="Riley R."/>
            <person name="LaButti K."/>
            <person name="Andreopoulos B."/>
            <person name="Lipzen A."/>
            <person name="Chen C."/>
            <person name="Yan M."/>
            <person name="Daum C."/>
            <person name="Ng V."/>
            <person name="Clum A."/>
            <person name="Steindorff A."/>
            <person name="Ohm R.A."/>
            <person name="Martin F."/>
            <person name="Silar P."/>
            <person name="Natvig D.O."/>
            <person name="Lalanne C."/>
            <person name="Gautier V."/>
            <person name="Ament-Velasquez S.L."/>
            <person name="Kruys A."/>
            <person name="Hutchinson M.I."/>
            <person name="Powell A.J."/>
            <person name="Barry K."/>
            <person name="Miller A.N."/>
            <person name="Grigoriev I.V."/>
            <person name="Debuchy R."/>
            <person name="Gladieux P."/>
            <person name="Hiltunen Thoren M."/>
            <person name="Johannesson H."/>
        </authorList>
    </citation>
    <scope>NUCLEOTIDE SEQUENCE</scope>
    <source>
        <strain evidence="2">CBS 958.72</strain>
    </source>
</reference>
<feature type="transmembrane region" description="Helical" evidence="1">
    <location>
        <begin position="80"/>
        <end position="99"/>
    </location>
</feature>
<comment type="caution">
    <text evidence="2">The sequence shown here is derived from an EMBL/GenBank/DDBJ whole genome shotgun (WGS) entry which is preliminary data.</text>
</comment>
<dbReference type="Proteomes" id="UP001287356">
    <property type="component" value="Unassembled WGS sequence"/>
</dbReference>
<keyword evidence="1" id="KW-0812">Transmembrane</keyword>
<keyword evidence="3" id="KW-1185">Reference proteome</keyword>
<reference evidence="2" key="2">
    <citation type="submission" date="2023-06" db="EMBL/GenBank/DDBJ databases">
        <authorList>
            <consortium name="Lawrence Berkeley National Laboratory"/>
            <person name="Haridas S."/>
            <person name="Hensen N."/>
            <person name="Bonometti L."/>
            <person name="Westerberg I."/>
            <person name="Brannstrom I.O."/>
            <person name="Guillou S."/>
            <person name="Cros-Aarteil S."/>
            <person name="Calhoun S."/>
            <person name="Kuo A."/>
            <person name="Mondo S."/>
            <person name="Pangilinan J."/>
            <person name="Riley R."/>
            <person name="Labutti K."/>
            <person name="Andreopoulos B."/>
            <person name="Lipzen A."/>
            <person name="Chen C."/>
            <person name="Yanf M."/>
            <person name="Daum C."/>
            <person name="Ng V."/>
            <person name="Clum A."/>
            <person name="Steindorff A."/>
            <person name="Ohm R."/>
            <person name="Martin F."/>
            <person name="Silar P."/>
            <person name="Natvig D."/>
            <person name="Lalanne C."/>
            <person name="Gautier V."/>
            <person name="Ament-Velasquez S.L."/>
            <person name="Kruys A."/>
            <person name="Hutchinson M.I."/>
            <person name="Powell A.J."/>
            <person name="Barry K."/>
            <person name="Miller A.N."/>
            <person name="Grigoriev I.V."/>
            <person name="Debuchy R."/>
            <person name="Gladieux P."/>
            <person name="Thoren M.H."/>
            <person name="Johannesson H."/>
        </authorList>
    </citation>
    <scope>NUCLEOTIDE SEQUENCE</scope>
    <source>
        <strain evidence="2">CBS 958.72</strain>
    </source>
</reference>
<organism evidence="2 3">
    <name type="scientific">Lasiosphaeria ovina</name>
    <dbReference type="NCBI Taxonomy" id="92902"/>
    <lineage>
        <taxon>Eukaryota</taxon>
        <taxon>Fungi</taxon>
        <taxon>Dikarya</taxon>
        <taxon>Ascomycota</taxon>
        <taxon>Pezizomycotina</taxon>
        <taxon>Sordariomycetes</taxon>
        <taxon>Sordariomycetidae</taxon>
        <taxon>Sordariales</taxon>
        <taxon>Lasiosphaeriaceae</taxon>
        <taxon>Lasiosphaeria</taxon>
    </lineage>
</organism>